<dbReference type="OrthoDB" id="7066706at2"/>
<dbReference type="InterPro" id="IPR027417">
    <property type="entry name" value="P-loop_NTPase"/>
</dbReference>
<dbReference type="SUPFAM" id="SSF52540">
    <property type="entry name" value="P-loop containing nucleoside triphosphate hydrolases"/>
    <property type="match status" value="1"/>
</dbReference>
<gene>
    <name evidence="1" type="ORF">CRN84_25000</name>
    <name evidence="2" type="ORF">NCTC12282_00184</name>
</gene>
<reference evidence="2 4" key="3">
    <citation type="submission" date="2019-03" db="EMBL/GenBank/DDBJ databases">
        <authorList>
            <consortium name="Pathogen Informatics"/>
        </authorList>
    </citation>
    <scope>NUCLEOTIDE SEQUENCE [LARGE SCALE GENOMIC DNA]</scope>
    <source>
        <strain evidence="2 4">NCTC12282</strain>
    </source>
</reference>
<dbReference type="Proteomes" id="UP000224974">
    <property type="component" value="Unassembled WGS sequence"/>
</dbReference>
<reference evidence="3" key="2">
    <citation type="submission" date="2017-09" db="EMBL/GenBank/DDBJ databases">
        <title>FDA dAtabase for Regulatory Grade micrObial Sequences (FDA-ARGOS): Supporting development and validation of Infectious Disease Dx tests.</title>
        <authorList>
            <person name="Minogue T."/>
            <person name="Wolcott M."/>
            <person name="Wasieloski L."/>
            <person name="Aguilar W."/>
            <person name="Moore D."/>
            <person name="Tallon L."/>
            <person name="Sadzewicz L."/>
            <person name="Ott S."/>
            <person name="Zhao X."/>
            <person name="Nagaraj S."/>
            <person name="Vavikolanu K."/>
            <person name="Aluvathingal J."/>
            <person name="Nadendla S."/>
            <person name="Sichtig H."/>
        </authorList>
    </citation>
    <scope>NUCLEOTIDE SEQUENCE [LARGE SCALE GENOMIC DNA]</scope>
    <source>
        <strain evidence="3">FDAARGOS_387</strain>
    </source>
</reference>
<dbReference type="EMBL" id="CAADJA010000002">
    <property type="protein sequence ID" value="VFS45312.1"/>
    <property type="molecule type" value="Genomic_DNA"/>
</dbReference>
<dbReference type="RefSeq" id="WP_029096396.1">
    <property type="nucleotide sequence ID" value="NZ_CAADJA010000002.1"/>
</dbReference>
<reference evidence="1" key="1">
    <citation type="submission" date="2017-09" db="EMBL/GenBank/DDBJ databases">
        <title>FDA dAtabase for Regulatory Grade micrObial Sequences (FDA-ARGOS): Supporting development and validation of Infectious Disease Dx tests.</title>
        <authorList>
            <person name="Minogue T."/>
            <person name="Wolcott M."/>
            <person name="Wasieloski L."/>
            <person name="Aguilar W."/>
            <person name="Moore D."/>
            <person name="Tallon L.J."/>
            <person name="Sadzewicz L."/>
            <person name="Ott S."/>
            <person name="Zhao X."/>
            <person name="Nagaraj S."/>
            <person name="Vavikolanu K."/>
            <person name="Aluvathingal J."/>
            <person name="Nadendla S."/>
            <person name="Sichtig H."/>
        </authorList>
    </citation>
    <scope>NUCLEOTIDE SEQUENCE</scope>
    <source>
        <strain evidence="1">FDAARGOS_387</strain>
    </source>
</reference>
<dbReference type="Gene3D" id="3.40.50.300">
    <property type="entry name" value="P-loop containing nucleotide triphosphate hydrolases"/>
    <property type="match status" value="1"/>
</dbReference>
<organism evidence="1 3">
    <name type="scientific">Budvicia aquatica</name>
    <dbReference type="NCBI Taxonomy" id="82979"/>
    <lineage>
        <taxon>Bacteria</taxon>
        <taxon>Pseudomonadati</taxon>
        <taxon>Pseudomonadota</taxon>
        <taxon>Gammaproteobacteria</taxon>
        <taxon>Enterobacterales</taxon>
        <taxon>Budviciaceae</taxon>
        <taxon>Budvicia</taxon>
    </lineage>
</organism>
<dbReference type="STRING" id="1111728.GCA_000427805_01426"/>
<protein>
    <submittedName>
        <fullName evidence="2">Flp pilus assembly protein, ATPase CpaE</fullName>
    </submittedName>
    <submittedName>
        <fullName evidence="1">Tight adherance operon protein</fullName>
    </submittedName>
</protein>
<proteinExistence type="predicted"/>
<dbReference type="EMBL" id="PDDX01000001">
    <property type="protein sequence ID" value="PHI32340.1"/>
    <property type="molecule type" value="Genomic_DNA"/>
</dbReference>
<accession>A0A2C6C7N4</accession>
<evidence type="ECO:0000313" key="4">
    <source>
        <dbReference type="Proteomes" id="UP000373449"/>
    </source>
</evidence>
<evidence type="ECO:0000313" key="3">
    <source>
        <dbReference type="Proteomes" id="UP000224974"/>
    </source>
</evidence>
<keyword evidence="3" id="KW-1185">Reference proteome</keyword>
<dbReference type="AlphaFoldDB" id="A0A2C6C7N4"/>
<sequence length="378" mass="42699">MLLFLQKDEVRKNKNHADKSTLVISSRHALRQDICQRIRMAGVSPVEELSIDFINADKITLPESVSAVVIDIAHCNDVPRVISKIYSQIPRDCGCAVVGDLDSIAVAQNFMEHGISYFYSTFQVGELVDRVAGGLVREERRRAININVFGCKGGIGTTLLSYQLSRAIAALKPLPLLLMQGGNGSHDIDLLLGKKLNQDSVPYNEHIDLRQELSPEIPDLSQQMFTKYNFIVYDQSIQSFDKERLNALAEHTQCGILMIDHSTSSVRTARKFLDEFERVQRSSKRSSRRLYICLNESRPAMESRISLVDLETLLGQPVDISLPYMKKIGAKAVASDFWRKGRKNPLDKLTRYVLGIEEVKNNKPNASMLLHLRQLWSK</sequence>
<evidence type="ECO:0000313" key="1">
    <source>
        <dbReference type="EMBL" id="PHI32340.1"/>
    </source>
</evidence>
<dbReference type="Proteomes" id="UP000373449">
    <property type="component" value="Unassembled WGS sequence"/>
</dbReference>
<name>A0A2C6C7N4_9GAMM</name>
<evidence type="ECO:0000313" key="2">
    <source>
        <dbReference type="EMBL" id="VFS45312.1"/>
    </source>
</evidence>